<gene>
    <name evidence="2" type="ORF">HMPREF0724_10286</name>
</gene>
<comment type="caution">
    <text evidence="2">The sequence shown here is derived from an EMBL/GenBank/DDBJ whole genome shotgun (WGS) entry which is preliminary data.</text>
</comment>
<protein>
    <submittedName>
        <fullName evidence="2">Uncharacterized protein</fullName>
    </submittedName>
</protein>
<feature type="region of interest" description="Disordered" evidence="1">
    <location>
        <begin position="1"/>
        <end position="44"/>
    </location>
</feature>
<feature type="compositionally biased region" description="Low complexity" evidence="1">
    <location>
        <begin position="7"/>
        <end position="18"/>
    </location>
</feature>
<dbReference type="HOGENOM" id="CLU_3221287_0_0_11"/>
<organism evidence="2 3">
    <name type="scientific">Prescottella equi ATCC 33707</name>
    <dbReference type="NCBI Taxonomy" id="525370"/>
    <lineage>
        <taxon>Bacteria</taxon>
        <taxon>Bacillati</taxon>
        <taxon>Actinomycetota</taxon>
        <taxon>Actinomycetes</taxon>
        <taxon>Mycobacteriales</taxon>
        <taxon>Nocardiaceae</taxon>
        <taxon>Prescottella</taxon>
    </lineage>
</organism>
<feature type="compositionally biased region" description="Basic residues" evidence="1">
    <location>
        <begin position="23"/>
        <end position="36"/>
    </location>
</feature>
<evidence type="ECO:0000313" key="3">
    <source>
        <dbReference type="Proteomes" id="UP000004245"/>
    </source>
</evidence>
<evidence type="ECO:0000313" key="2">
    <source>
        <dbReference type="EMBL" id="EGD25732.1"/>
    </source>
</evidence>
<evidence type="ECO:0000256" key="1">
    <source>
        <dbReference type="SAM" id="MobiDB-lite"/>
    </source>
</evidence>
<accession>E9SVY6</accession>
<name>E9SVY6_RHOHA</name>
<dbReference type="AlphaFoldDB" id="E9SVY6"/>
<dbReference type="Proteomes" id="UP000004245">
    <property type="component" value="Unassembled WGS sequence"/>
</dbReference>
<keyword evidence="3" id="KW-1185">Reference proteome</keyword>
<sequence>MPRRPHGSSVGRSRGPVGPARPGRIRLRGQFRRSKGTRVPCKGC</sequence>
<dbReference type="EMBL" id="ADNW02000003">
    <property type="protein sequence ID" value="EGD25732.1"/>
    <property type="molecule type" value="Genomic_DNA"/>
</dbReference>
<proteinExistence type="predicted"/>
<reference evidence="2" key="1">
    <citation type="submission" date="2011-01" db="EMBL/GenBank/DDBJ databases">
        <authorList>
            <person name="Muzny D."/>
            <person name="Qin X."/>
            <person name="Buhay C."/>
            <person name="Dugan-Rocha S."/>
            <person name="Ding Y."/>
            <person name="Chen G."/>
            <person name="Hawes A."/>
            <person name="Holder M."/>
            <person name="Jhangiani S."/>
            <person name="Johnson A."/>
            <person name="Khan Z."/>
            <person name="Li Z."/>
            <person name="Liu W."/>
            <person name="Liu X."/>
            <person name="Perez L."/>
            <person name="Shen H."/>
            <person name="Wang Q."/>
            <person name="Watt J."/>
            <person name="Xi L."/>
            <person name="Xin Y."/>
            <person name="Zhou J."/>
            <person name="Deng J."/>
            <person name="Jiang H."/>
            <person name="Liu Y."/>
            <person name="Qu J."/>
            <person name="Song X.-Z."/>
            <person name="Zhang L."/>
            <person name="Villasana D."/>
            <person name="Johnson A."/>
            <person name="Liu J."/>
            <person name="Liyanage D."/>
            <person name="Lorensuhewa L."/>
            <person name="Robinson T."/>
            <person name="Song A."/>
            <person name="Song B.-B."/>
            <person name="Dinh H."/>
            <person name="Thornton R."/>
            <person name="Coyle M."/>
            <person name="Francisco L."/>
            <person name="Jackson L."/>
            <person name="Javaid M."/>
            <person name="Korchina V."/>
            <person name="Kovar C."/>
            <person name="Mata R."/>
            <person name="Mathew T."/>
            <person name="Ngo R."/>
            <person name="Nguyen L."/>
            <person name="Nguyen N."/>
            <person name="Okwuonu G."/>
            <person name="Ongeri F."/>
            <person name="Pham C."/>
            <person name="Simmons D."/>
            <person name="Wilczek-Boney K."/>
            <person name="Hale W."/>
            <person name="Jakkamsetti A."/>
            <person name="Pham P."/>
            <person name="Ruth R."/>
            <person name="San Lucas F."/>
            <person name="Warren J."/>
            <person name="Zhang J."/>
            <person name="Zhao Z."/>
            <person name="Zhou C."/>
            <person name="Zhu D."/>
            <person name="Lee S."/>
            <person name="Bess C."/>
            <person name="Blankenburg K."/>
            <person name="Forbes L."/>
            <person name="Fu Q."/>
            <person name="Gubbala S."/>
            <person name="Hirani K."/>
            <person name="Jayaseelan J.C."/>
            <person name="Lara F."/>
            <person name="Munidasa M."/>
            <person name="Palculict T."/>
            <person name="Patil S."/>
            <person name="Pu L.-L."/>
            <person name="Saada N."/>
            <person name="Tang L."/>
            <person name="Weissenberger G."/>
            <person name="Zhu Y."/>
            <person name="Hemphill L."/>
            <person name="Shang Y."/>
            <person name="Youmans B."/>
            <person name="Ayvaz T."/>
            <person name="Ross M."/>
            <person name="Santibanez J."/>
            <person name="Aqrawi P."/>
            <person name="Gross S."/>
            <person name="Joshi V."/>
            <person name="Fowler G."/>
            <person name="Nazareth L."/>
            <person name="Reid J."/>
            <person name="Worley K."/>
            <person name="Petrosino J."/>
            <person name="Highlander S."/>
            <person name="Gibbs R."/>
        </authorList>
    </citation>
    <scope>NUCLEOTIDE SEQUENCE [LARGE SCALE GENOMIC DNA]</scope>
    <source>
        <strain evidence="2">ATCC 33707</strain>
    </source>
</reference>